<keyword evidence="6 12" id="KW-0067">ATP-binding</keyword>
<dbReference type="PROSITE" id="PS50893">
    <property type="entry name" value="ABC_TRANSPORTER_2"/>
    <property type="match status" value="1"/>
</dbReference>
<gene>
    <name evidence="12" type="ORF">C8D95_101871</name>
</gene>
<evidence type="ECO:0000256" key="5">
    <source>
        <dbReference type="ARBA" id="ARBA00022741"/>
    </source>
</evidence>
<dbReference type="InterPro" id="IPR011527">
    <property type="entry name" value="ABC1_TM_dom"/>
</dbReference>
<comment type="caution">
    <text evidence="12">The sequence shown here is derived from an EMBL/GenBank/DDBJ whole genome shotgun (WGS) entry which is preliminary data.</text>
</comment>
<feature type="transmembrane region" description="Helical" evidence="9">
    <location>
        <begin position="55"/>
        <end position="74"/>
    </location>
</feature>
<dbReference type="InterPro" id="IPR003593">
    <property type="entry name" value="AAA+_ATPase"/>
</dbReference>
<keyword evidence="5" id="KW-0547">Nucleotide-binding</keyword>
<dbReference type="InterPro" id="IPR036640">
    <property type="entry name" value="ABC1_TM_sf"/>
</dbReference>
<evidence type="ECO:0000313" key="13">
    <source>
        <dbReference type="Proteomes" id="UP000245390"/>
    </source>
</evidence>
<evidence type="ECO:0000256" key="2">
    <source>
        <dbReference type="ARBA" id="ARBA00022448"/>
    </source>
</evidence>
<evidence type="ECO:0000256" key="1">
    <source>
        <dbReference type="ARBA" id="ARBA00004651"/>
    </source>
</evidence>
<keyword evidence="4 9" id="KW-0812">Transmembrane</keyword>
<keyword evidence="8 9" id="KW-0472">Membrane</keyword>
<evidence type="ECO:0000256" key="3">
    <source>
        <dbReference type="ARBA" id="ARBA00022475"/>
    </source>
</evidence>
<feature type="domain" description="ABC transmembrane type-1" evidence="11">
    <location>
        <begin position="23"/>
        <end position="299"/>
    </location>
</feature>
<sequence length="562" mass="60251">MTFTRLIGLARPYWLPLSVVSGLLVLRTSVALGIPWLGGKFAAGVFSDRAIDLDLVLLAVVVLFGVRSALAYVTDRRMATLSARIVTDLRQRIFTHIQNLPLGYFRQRRQGDILSFAVYEPEHLSAFATGTLTSLLPNILAVAGALAVMASIAPLLAAIVLLLVPLFYVGLRLIGRRLRPLSVEARDAYSDLVSTVDENLSMMPAVKAFTREVDEAESYRLRAERLRSLEVEREGLTALLNAAIQFGAVLAMVILLRLLGDRVTGGAMSVSDFVTFLLYAAFLTGPFSSLAGVWAATQHARGAMTRLDDLFGEAGEGPAIAAPAIGPIRGDIVFEDVHLAYPGRASALNGVDLRIPAGQTVALVGANGAGKTTLVNLLTRFDRPDRGVVRIDGTDVSTVDLRSLREQIAVLSQTVLLFNASIRENIAFGLRGAGDAAIEDAARRAQAHAFVSRLPDGYDTIVGDRGIRLSGGQAQRVALARALLKDPAILVLDEPTAMFDPEGEDAFIADARAAFADRTVILITHRPGSLALADRVVTLSEGKVVADEGKTIALSTRREVRA</sequence>
<evidence type="ECO:0000256" key="7">
    <source>
        <dbReference type="ARBA" id="ARBA00022989"/>
    </source>
</evidence>
<dbReference type="InterPro" id="IPR039421">
    <property type="entry name" value="Type_1_exporter"/>
</dbReference>
<dbReference type="Pfam" id="PF00005">
    <property type="entry name" value="ABC_tran"/>
    <property type="match status" value="1"/>
</dbReference>
<keyword evidence="7 9" id="KW-1133">Transmembrane helix</keyword>
<dbReference type="Gene3D" id="3.40.50.300">
    <property type="entry name" value="P-loop containing nucleotide triphosphate hydrolases"/>
    <property type="match status" value="1"/>
</dbReference>
<protein>
    <submittedName>
        <fullName evidence="12">ATP-binding cassette subfamily B protein</fullName>
    </submittedName>
</protein>
<name>A0A316GDG7_9RHOB</name>
<dbReference type="Gene3D" id="1.20.1560.10">
    <property type="entry name" value="ABC transporter type 1, transmembrane domain"/>
    <property type="match status" value="1"/>
</dbReference>
<dbReference type="Pfam" id="PF00664">
    <property type="entry name" value="ABC_membrane"/>
    <property type="match status" value="1"/>
</dbReference>
<evidence type="ECO:0000256" key="8">
    <source>
        <dbReference type="ARBA" id="ARBA00023136"/>
    </source>
</evidence>
<evidence type="ECO:0000259" key="11">
    <source>
        <dbReference type="PROSITE" id="PS50929"/>
    </source>
</evidence>
<proteinExistence type="predicted"/>
<feature type="domain" description="ABC transporter" evidence="10">
    <location>
        <begin position="332"/>
        <end position="562"/>
    </location>
</feature>
<accession>A0A316GDG7</accession>
<dbReference type="SUPFAM" id="SSF90123">
    <property type="entry name" value="ABC transporter transmembrane region"/>
    <property type="match status" value="1"/>
</dbReference>
<dbReference type="PROSITE" id="PS00211">
    <property type="entry name" value="ABC_TRANSPORTER_1"/>
    <property type="match status" value="1"/>
</dbReference>
<comment type="subcellular location">
    <subcellularLocation>
        <location evidence="1">Cell membrane</location>
        <topology evidence="1">Multi-pass membrane protein</topology>
    </subcellularLocation>
</comment>
<dbReference type="PROSITE" id="PS50929">
    <property type="entry name" value="ABC_TM1F"/>
    <property type="match status" value="1"/>
</dbReference>
<evidence type="ECO:0000256" key="4">
    <source>
        <dbReference type="ARBA" id="ARBA00022692"/>
    </source>
</evidence>
<dbReference type="AlphaFoldDB" id="A0A316GDG7"/>
<dbReference type="InterPro" id="IPR017871">
    <property type="entry name" value="ABC_transporter-like_CS"/>
</dbReference>
<dbReference type="EMBL" id="QGGV01000001">
    <property type="protein sequence ID" value="PWK59049.1"/>
    <property type="molecule type" value="Genomic_DNA"/>
</dbReference>
<dbReference type="GO" id="GO:0005886">
    <property type="term" value="C:plasma membrane"/>
    <property type="evidence" value="ECO:0007669"/>
    <property type="project" value="UniProtKB-SubCell"/>
</dbReference>
<dbReference type="FunFam" id="3.40.50.300:FF:000299">
    <property type="entry name" value="ABC transporter ATP-binding protein/permease"/>
    <property type="match status" value="1"/>
</dbReference>
<dbReference type="GO" id="GO:0005524">
    <property type="term" value="F:ATP binding"/>
    <property type="evidence" value="ECO:0007669"/>
    <property type="project" value="UniProtKB-KW"/>
</dbReference>
<feature type="transmembrane region" description="Helical" evidence="9">
    <location>
        <begin position="276"/>
        <end position="296"/>
    </location>
</feature>
<dbReference type="SMART" id="SM00382">
    <property type="entry name" value="AAA"/>
    <property type="match status" value="1"/>
</dbReference>
<dbReference type="GO" id="GO:0016887">
    <property type="term" value="F:ATP hydrolysis activity"/>
    <property type="evidence" value="ECO:0007669"/>
    <property type="project" value="InterPro"/>
</dbReference>
<evidence type="ECO:0000256" key="9">
    <source>
        <dbReference type="SAM" id="Phobius"/>
    </source>
</evidence>
<dbReference type="Proteomes" id="UP000245390">
    <property type="component" value="Unassembled WGS sequence"/>
</dbReference>
<keyword evidence="2" id="KW-0813">Transport</keyword>
<dbReference type="GO" id="GO:0015421">
    <property type="term" value="F:ABC-type oligopeptide transporter activity"/>
    <property type="evidence" value="ECO:0007669"/>
    <property type="project" value="TreeGrafter"/>
</dbReference>
<dbReference type="PANTHER" id="PTHR43394:SF1">
    <property type="entry name" value="ATP-BINDING CASSETTE SUB-FAMILY B MEMBER 10, MITOCHONDRIAL"/>
    <property type="match status" value="1"/>
</dbReference>
<dbReference type="PANTHER" id="PTHR43394">
    <property type="entry name" value="ATP-DEPENDENT PERMEASE MDL1, MITOCHONDRIAL"/>
    <property type="match status" value="1"/>
</dbReference>
<organism evidence="12 13">
    <name type="scientific">Silicimonas algicola</name>
    <dbReference type="NCBI Taxonomy" id="1826607"/>
    <lineage>
        <taxon>Bacteria</taxon>
        <taxon>Pseudomonadati</taxon>
        <taxon>Pseudomonadota</taxon>
        <taxon>Alphaproteobacteria</taxon>
        <taxon>Rhodobacterales</taxon>
        <taxon>Paracoccaceae</taxon>
    </lineage>
</organism>
<feature type="transmembrane region" description="Helical" evidence="9">
    <location>
        <begin position="152"/>
        <end position="171"/>
    </location>
</feature>
<dbReference type="SUPFAM" id="SSF52540">
    <property type="entry name" value="P-loop containing nucleoside triphosphate hydrolases"/>
    <property type="match status" value="1"/>
</dbReference>
<keyword evidence="13" id="KW-1185">Reference proteome</keyword>
<dbReference type="RefSeq" id="WP_164721579.1">
    <property type="nucleotide sequence ID" value="NZ_CP034588.1"/>
</dbReference>
<reference evidence="12 13" key="1">
    <citation type="submission" date="2018-05" db="EMBL/GenBank/DDBJ databases">
        <title>Genomic Encyclopedia of Type Strains, Phase IV (KMG-IV): sequencing the most valuable type-strain genomes for metagenomic binning, comparative biology and taxonomic classification.</title>
        <authorList>
            <person name="Goeker M."/>
        </authorList>
    </citation>
    <scope>NUCLEOTIDE SEQUENCE [LARGE SCALE GENOMIC DNA]</scope>
    <source>
        <strain evidence="12 13">DSM 103371</strain>
    </source>
</reference>
<keyword evidence="3" id="KW-1003">Cell membrane</keyword>
<evidence type="ECO:0000259" key="10">
    <source>
        <dbReference type="PROSITE" id="PS50893"/>
    </source>
</evidence>
<evidence type="ECO:0000256" key="6">
    <source>
        <dbReference type="ARBA" id="ARBA00022840"/>
    </source>
</evidence>
<feature type="transmembrane region" description="Helical" evidence="9">
    <location>
        <begin position="124"/>
        <end position="146"/>
    </location>
</feature>
<evidence type="ECO:0000313" key="12">
    <source>
        <dbReference type="EMBL" id="PWK59049.1"/>
    </source>
</evidence>
<feature type="transmembrane region" description="Helical" evidence="9">
    <location>
        <begin position="235"/>
        <end position="256"/>
    </location>
</feature>
<dbReference type="InterPro" id="IPR027417">
    <property type="entry name" value="P-loop_NTPase"/>
</dbReference>
<dbReference type="InterPro" id="IPR003439">
    <property type="entry name" value="ABC_transporter-like_ATP-bd"/>
</dbReference>